<evidence type="ECO:0000313" key="3">
    <source>
        <dbReference type="Proteomes" id="UP001190700"/>
    </source>
</evidence>
<proteinExistence type="predicted"/>
<name>A0AAE0FK75_9CHLO</name>
<feature type="region of interest" description="Disordered" evidence="1">
    <location>
        <begin position="153"/>
        <end position="198"/>
    </location>
</feature>
<comment type="caution">
    <text evidence="2">The sequence shown here is derived from an EMBL/GenBank/DDBJ whole genome shotgun (WGS) entry which is preliminary data.</text>
</comment>
<keyword evidence="3" id="KW-1185">Reference proteome</keyword>
<dbReference type="Proteomes" id="UP001190700">
    <property type="component" value="Unassembled WGS sequence"/>
</dbReference>
<evidence type="ECO:0000313" key="2">
    <source>
        <dbReference type="EMBL" id="KAK3261235.1"/>
    </source>
</evidence>
<evidence type="ECO:0000256" key="1">
    <source>
        <dbReference type="SAM" id="MobiDB-lite"/>
    </source>
</evidence>
<accession>A0AAE0FK75</accession>
<dbReference type="AlphaFoldDB" id="A0AAE0FK75"/>
<dbReference type="EMBL" id="LGRX02017058">
    <property type="protein sequence ID" value="KAK3261235.1"/>
    <property type="molecule type" value="Genomic_DNA"/>
</dbReference>
<protein>
    <submittedName>
        <fullName evidence="2">Uncharacterized protein</fullName>
    </submittedName>
</protein>
<sequence>MLPPITLPVQHPPLKRSANDKTPLEQNIQDPELLAKSLSNSLNNIREGTEVRMRFVQDSLRPMARADMSSELDAELEAMLWMRLGAPPVYYQDDEGEMRPDPYAPSRLFPPPSGFNNYTEPPQTPNAWTTENIQGNRDRRQKIMEERRARMCDLKAETSLGQIPSSVEKDVTATSGKLPPIGSSTLPGTPRKKNRGKK</sequence>
<feature type="region of interest" description="Disordered" evidence="1">
    <location>
        <begin position="118"/>
        <end position="138"/>
    </location>
</feature>
<organism evidence="2 3">
    <name type="scientific">Cymbomonas tetramitiformis</name>
    <dbReference type="NCBI Taxonomy" id="36881"/>
    <lineage>
        <taxon>Eukaryota</taxon>
        <taxon>Viridiplantae</taxon>
        <taxon>Chlorophyta</taxon>
        <taxon>Pyramimonadophyceae</taxon>
        <taxon>Pyramimonadales</taxon>
        <taxon>Pyramimonadaceae</taxon>
        <taxon>Cymbomonas</taxon>
    </lineage>
</organism>
<feature type="region of interest" description="Disordered" evidence="1">
    <location>
        <begin position="1"/>
        <end position="22"/>
    </location>
</feature>
<reference evidence="2 3" key="1">
    <citation type="journal article" date="2015" name="Genome Biol. Evol.">
        <title>Comparative Genomics of a Bacterivorous Green Alga Reveals Evolutionary Causalities and Consequences of Phago-Mixotrophic Mode of Nutrition.</title>
        <authorList>
            <person name="Burns J.A."/>
            <person name="Paasch A."/>
            <person name="Narechania A."/>
            <person name="Kim E."/>
        </authorList>
    </citation>
    <scope>NUCLEOTIDE SEQUENCE [LARGE SCALE GENOMIC DNA]</scope>
    <source>
        <strain evidence="2 3">PLY_AMNH</strain>
    </source>
</reference>
<feature type="compositionally biased region" description="Polar residues" evidence="1">
    <location>
        <begin position="118"/>
        <end position="135"/>
    </location>
</feature>
<gene>
    <name evidence="2" type="ORF">CYMTET_29851</name>
</gene>